<keyword evidence="3" id="KW-0378">Hydrolase</keyword>
<dbReference type="EC" id="3.6.3.14" evidence="3"/>
<dbReference type="RefSeq" id="WP_026657010.1">
    <property type="nucleotide sequence ID" value="NC_022538.1"/>
</dbReference>
<dbReference type="InterPro" id="IPR002843">
    <property type="entry name" value="ATPase_V0-cplx_csu/dsu"/>
</dbReference>
<dbReference type="InterPro" id="IPR050873">
    <property type="entry name" value="V-ATPase_V0D/AC39_subunit"/>
</dbReference>
<dbReference type="Pfam" id="PF01992">
    <property type="entry name" value="vATP-synt_AC39"/>
    <property type="match status" value="1"/>
</dbReference>
<proteinExistence type="predicted"/>
<dbReference type="PANTHER" id="PTHR38682">
    <property type="entry name" value="V-TYPE ATP SYNTHASE SUBUNIT C"/>
    <property type="match status" value="1"/>
</dbReference>
<evidence type="ECO:0000313" key="4">
    <source>
        <dbReference type="Proteomes" id="UP000032740"/>
    </source>
</evidence>
<dbReference type="InterPro" id="IPR044911">
    <property type="entry name" value="V-type_ATPase_csu/dsu_dom_3"/>
</dbReference>
<dbReference type="GO" id="GO:0046961">
    <property type="term" value="F:proton-transporting ATPase activity, rotational mechanism"/>
    <property type="evidence" value="ECO:0007669"/>
    <property type="project" value="InterPro"/>
</dbReference>
<reference evidence="3 4" key="1">
    <citation type="journal article" date="2013" name="J. Mol. Microbiol. Biotechnol.">
        <title>Analysis of the Complete Genomes of Acholeplasma brassicae , A. palmae and A. laidlawii and Their Comparison to the Obligate Parasites from ' Candidatus Phytoplasma'.</title>
        <authorList>
            <person name="Kube M."/>
            <person name="Siewert C."/>
            <person name="Migdoll A.M."/>
            <person name="Duduk B."/>
            <person name="Holz S."/>
            <person name="Rabus R."/>
            <person name="Seemuller E."/>
            <person name="Mitrovic J."/>
            <person name="Muller I."/>
            <person name="Buttner C."/>
            <person name="Reinhardt R."/>
        </authorList>
    </citation>
    <scope>NUCLEOTIDE SEQUENCE [LARGE SCALE GENOMIC DNA]</scope>
    <source>
        <strain evidence="3 4">J233</strain>
    </source>
</reference>
<evidence type="ECO:0000256" key="1">
    <source>
        <dbReference type="ARBA" id="ARBA00022448"/>
    </source>
</evidence>
<dbReference type="GO" id="GO:0016787">
    <property type="term" value="F:hydrolase activity"/>
    <property type="evidence" value="ECO:0007669"/>
    <property type="project" value="UniProtKB-KW"/>
</dbReference>
<dbReference type="InterPro" id="IPR036079">
    <property type="entry name" value="ATPase_csu/dsu_sf"/>
</dbReference>
<sequence length="342" mass="40269">MLLENALVTKARAIYGKLLNEDDFTQLVKKKSVEEVASYLRSHPFYLEAFSGVSDQNLNRKRLEETIKKYHFSQVLKLIRYSAAKYKSFYQIDVIHKEHDIILSMIKSFISDESYDVINDLPIFFDQYSKLDLLQISKSKNLSDLVDSLKETSYYKLLLPYKEMENTEIKYNQFESVLEQKYFEFVNHEVEKNFKGSLKKQLKNIMKTKTDLSTVIKIYRLKKYYEFNDDEIKAVIVNKYNTINENKLNAMLSFENPDDLLKIYSKGKYDGNLSSANQYIENYMDTVSYQLAKKTLLYSKEAPLVYLAYLTISNTQIDNLIHIIEGIRYNVPENEIKEIIIV</sequence>
<gene>
    <name evidence="3" type="primary">ntpC</name>
    <name evidence="3" type="ORF">BN85404260</name>
</gene>
<dbReference type="AlphaFoldDB" id="U4KKD3"/>
<accession>U4KKD3</accession>
<keyword evidence="1" id="KW-0813">Transport</keyword>
<dbReference type="OrthoDB" id="9816136at2"/>
<evidence type="ECO:0000313" key="3">
    <source>
        <dbReference type="EMBL" id="CCV64003.1"/>
    </source>
</evidence>
<dbReference type="HOGENOM" id="CLU_064887_0_0_14"/>
<dbReference type="Proteomes" id="UP000032740">
    <property type="component" value="Chromosome"/>
</dbReference>
<keyword evidence="2" id="KW-0406">Ion transport</keyword>
<dbReference type="Gene3D" id="1.10.132.50">
    <property type="entry name" value="ATP synthase (C/AC39) subunit, domain 3"/>
    <property type="match status" value="2"/>
</dbReference>
<protein>
    <submittedName>
        <fullName evidence="3">Cation exporting V-type ATPase, subunit C</fullName>
        <ecNumber evidence="3">3.6.3.14</ecNumber>
    </submittedName>
</protein>
<dbReference type="KEGG" id="apal:BN85404260"/>
<dbReference type="PANTHER" id="PTHR38682:SF1">
    <property type="entry name" value="V-TYPE ATP SYNTHASE SUBUNIT C"/>
    <property type="match status" value="1"/>
</dbReference>
<name>U4KKD3_ALTPJ</name>
<dbReference type="EMBL" id="FO681347">
    <property type="protein sequence ID" value="CCV64003.1"/>
    <property type="molecule type" value="Genomic_DNA"/>
</dbReference>
<organism evidence="3 4">
    <name type="scientific">Alteracholeplasma palmae (strain ATCC 49389 / J233)</name>
    <name type="common">Acholeplasma palmae</name>
    <dbReference type="NCBI Taxonomy" id="1318466"/>
    <lineage>
        <taxon>Bacteria</taxon>
        <taxon>Bacillati</taxon>
        <taxon>Mycoplasmatota</taxon>
        <taxon>Mollicutes</taxon>
        <taxon>Acholeplasmatales</taxon>
        <taxon>Acholeplasmataceae</taxon>
        <taxon>Acholeplasma</taxon>
    </lineage>
</organism>
<dbReference type="STRING" id="1318466.BN85404260"/>
<keyword evidence="4" id="KW-1185">Reference proteome</keyword>
<dbReference type="SUPFAM" id="SSF103486">
    <property type="entry name" value="V-type ATP synthase subunit C"/>
    <property type="match status" value="1"/>
</dbReference>
<evidence type="ECO:0000256" key="2">
    <source>
        <dbReference type="ARBA" id="ARBA00023065"/>
    </source>
</evidence>